<reference evidence="6 7" key="1">
    <citation type="journal article" date="2018" name="Plant J.">
        <title>Genome sequences of Chlorella sorokiniana UTEX 1602 and Micractinium conductrix SAG 241.80: implications to maltose excretion by a green alga.</title>
        <authorList>
            <person name="Arriola M.B."/>
            <person name="Velmurugan N."/>
            <person name="Zhang Y."/>
            <person name="Plunkett M.H."/>
            <person name="Hondzo H."/>
            <person name="Barney B.M."/>
        </authorList>
    </citation>
    <scope>NUCLEOTIDE SEQUENCE [LARGE SCALE GENOMIC DNA]</scope>
    <source>
        <strain evidence="7">UTEX 1602</strain>
    </source>
</reference>
<keyword evidence="4" id="KW-0175">Coiled coil</keyword>
<feature type="region of interest" description="Disordered" evidence="5">
    <location>
        <begin position="856"/>
        <end position="890"/>
    </location>
</feature>
<evidence type="ECO:0000256" key="5">
    <source>
        <dbReference type="SAM" id="MobiDB-lite"/>
    </source>
</evidence>
<feature type="region of interest" description="Disordered" evidence="5">
    <location>
        <begin position="1274"/>
        <end position="1345"/>
    </location>
</feature>
<feature type="coiled-coil region" evidence="4">
    <location>
        <begin position="1410"/>
        <end position="1504"/>
    </location>
</feature>
<keyword evidence="2" id="KW-0804">Transcription</keyword>
<dbReference type="GO" id="GO:0000127">
    <property type="term" value="C:transcription factor TFIIIC complex"/>
    <property type="evidence" value="ECO:0007669"/>
    <property type="project" value="TreeGrafter"/>
</dbReference>
<evidence type="ECO:0000256" key="1">
    <source>
        <dbReference type="ARBA" id="ARBA00004123"/>
    </source>
</evidence>
<evidence type="ECO:0000313" key="7">
    <source>
        <dbReference type="Proteomes" id="UP000239899"/>
    </source>
</evidence>
<evidence type="ECO:0000256" key="2">
    <source>
        <dbReference type="ARBA" id="ARBA00023163"/>
    </source>
</evidence>
<feature type="region of interest" description="Disordered" evidence="5">
    <location>
        <begin position="1672"/>
        <end position="1696"/>
    </location>
</feature>
<proteinExistence type="predicted"/>
<comment type="caution">
    <text evidence="6">The sequence shown here is derived from an EMBL/GenBank/DDBJ whole genome shotgun (WGS) entry which is preliminary data.</text>
</comment>
<accession>A0A2P6U0E7</accession>
<dbReference type="SMART" id="SM00320">
    <property type="entry name" value="WD40"/>
    <property type="match status" value="4"/>
</dbReference>
<feature type="region of interest" description="Disordered" evidence="5">
    <location>
        <begin position="321"/>
        <end position="342"/>
    </location>
</feature>
<feature type="compositionally biased region" description="Polar residues" evidence="5">
    <location>
        <begin position="1685"/>
        <end position="1696"/>
    </location>
</feature>
<feature type="compositionally biased region" description="Low complexity" evidence="5">
    <location>
        <begin position="1333"/>
        <end position="1343"/>
    </location>
</feature>
<feature type="compositionally biased region" description="Low complexity" evidence="5">
    <location>
        <begin position="858"/>
        <end position="885"/>
    </location>
</feature>
<dbReference type="PANTHER" id="PTHR15052">
    <property type="entry name" value="RNA POLYMERASE III TRANSCRIPTION INITIATION FACTOR COMPLEX SUBUNIT"/>
    <property type="match status" value="1"/>
</dbReference>
<dbReference type="InterPro" id="IPR036322">
    <property type="entry name" value="WD40_repeat_dom_sf"/>
</dbReference>
<feature type="compositionally biased region" description="Gly residues" evidence="5">
    <location>
        <begin position="326"/>
        <end position="336"/>
    </location>
</feature>
<dbReference type="InterPro" id="IPR052416">
    <property type="entry name" value="GTF3C_component"/>
</dbReference>
<comment type="subcellular location">
    <subcellularLocation>
        <location evidence="1">Nucleus</location>
    </subcellularLocation>
</comment>
<dbReference type="Proteomes" id="UP000239899">
    <property type="component" value="Unassembled WGS sequence"/>
</dbReference>
<dbReference type="OrthoDB" id="545928at2759"/>
<dbReference type="GO" id="GO:0005634">
    <property type="term" value="C:nucleus"/>
    <property type="evidence" value="ECO:0007669"/>
    <property type="project" value="UniProtKB-SubCell"/>
</dbReference>
<feature type="region of interest" description="Disordered" evidence="5">
    <location>
        <begin position="1775"/>
        <end position="1861"/>
    </location>
</feature>
<feature type="compositionally biased region" description="Low complexity" evidence="5">
    <location>
        <begin position="161"/>
        <end position="182"/>
    </location>
</feature>
<dbReference type="STRING" id="3076.A0A2P6U0E7"/>
<keyword evidence="7" id="KW-1185">Reference proteome</keyword>
<protein>
    <submittedName>
        <fullName evidence="6">Disulfide-isomerase like 2-2</fullName>
    </submittedName>
</protein>
<gene>
    <name evidence="6" type="ORF">C2E21_1878</name>
</gene>
<dbReference type="PANTHER" id="PTHR15052:SF2">
    <property type="entry name" value="GENERAL TRANSCRIPTION FACTOR 3C POLYPEPTIDE 2"/>
    <property type="match status" value="1"/>
</dbReference>
<feature type="compositionally biased region" description="Low complexity" evidence="5">
    <location>
        <begin position="1775"/>
        <end position="1797"/>
    </location>
</feature>
<evidence type="ECO:0000313" key="6">
    <source>
        <dbReference type="EMBL" id="PRW59789.1"/>
    </source>
</evidence>
<sequence>MAAFFDSWRPRQGEVAVQSNWEQYCPYPPQSLPVLLPSAQEDASKQAALPLFSAASASTAGSGWASDDGASSSVGCSNLSGVEARDVVLNAGGPVWGLDWCPAGTASSSGSSSASGEAAAAAAAADTYLAVACHPPDAAHHVIGTAVQGPACIQIWAVSNPAQPQQPGEQQQQQQQQQQGDGLPPPRMALALAHDGGLTWHCQWCPDAALADPTSSSGGSALPRLGLLAAALGDGSLRVWAVPQPAAAARLQPQGRGKGRAASGAVAGPLVLSLPPVAAVSSAALGGSMPSVVDWLPAAPHDLLAVGCWDGSVAVLKLAPGQQRQQGGGSSSGGDHGNSSSSSSQVFGLELLCHFSADVLPLRALRWLPPGPPSGTIDLLHRHILMTGGNEGVLRLWDLRDPFQPMYSHVLSSNSIILSGAFTSQPFGMMTSMDDASLRGVVLDSDLVEAGVSGSEKKAMFSVTWRGTDMGAIWSVAVQPAMQFVAYSGEDGVVGVFRADYEAVGRRRQHHMPVAGWRLEGAALALKSPQQLAGYRGLFAGKVEERKERLQRARLPEEVEAVHRVAWSLHGSGGAAWLASAGAAGLPSLGSSSYSTGPGAQLEAAAPSCPWPQQQQAAAQGRGIFAWLQGNHQQPAAAEAALPPEVERLMRFSDAPLDAEQQQEEGWLRFWRYQGPLDLVTMASVLAQTAARPVQAPCKSRRTAVRVAALQQDAAAPAAPLRFLAAGLAAAALATATPAEAGVVLVQPEVKNFVKDTPAAASSGAKKAAAPAKKAAAAKKEEGGAPGAGFEAFRPAVLPLALVAIAGAGAAAVKADPEFAKLLDESWGAKNSNAIGAGYETAPGLKDTPFFGGSNTSGAKPARAAAPAKKAGTTKKAAGTGTTKKSVLGSERGVRLRSNLPDTLVLRDGQPYTWFATNKEGYVVQRGAAQSRFGDVRAHLVACALDGATGRCPPFVAVMRLADGTPKLLSRAALDALCNRLAVQLEAGERGDPQHTPVLLQAYVPPFLDLRYVANYTNDGAETSCHTFQRRFSRRYLPYREPRAGPAAAPQPGLLANGQGAVAEAGVDEGTSGAAGGAATPDATCAEAAFGAAGACSPEADEEAEEVALGDGALADSERLLDRALGPVDPSLKMAARKAAHSLVQYVQKAHLLTLRGLAAEFVRDTQGHLWLLGPLRCDWASLIPGRGGEPWANANLMRQPRDEESWQSEAAAEEQEEEAALAGAELAGPAARAQPGGEALNSGAVRQEAGGASVSMPLPDEGRPAEAAGIIDSLLPPPALPAGVDEQQPGSPAIAAKHPAGAAQLPGPQQPVLGAASPVKIALRGSPGRKGSPGASLSPAGSRPQLLCASSPSALWASGGGSASSGCAGSPKRGPAVLTSHLTKELVSLQDELLVKTDLADALASKGDLADVKGRLEALRRERDGLACQLAEASQKLAGAEAERDQLRGMLDDERSTAFASMGQFHRQQEDAGLRAAKAEAELRSLQERLREEQAACDALKKQMVFFQHASGMEEGSGSPLGPGTGEGGGRPLRGQERPELKYAETLQAVEELLQREADPTGERYSLAKVLHTCQSDLHAIFLHYCMLEASFARHWPPQLTLLGWLAFMKDIGSTNLVPGTRTRSDNTMHVQEATEVFRRYCLRQAVMRGALPPRALSVLRDPAAAAAAAMASAGGSSEHSARPPSSQSNAPSVATTSRPFSAAAAQLAGAAMSYQSFCAALVHVAAKLARGSQEAMEACPFLSEQARAFVESIVPKAQRVAPIVITTKKGGAAAGAAAGPKSPGAGPAGSLGAKDAAAKEAAAKLPKLKKSRPVDGAPASSISGGSGGKGQAGGSSVSGRAQGEMSAIAEASREGSRLA</sequence>
<feature type="region of interest" description="Disordered" evidence="5">
    <location>
        <begin position="161"/>
        <end position="189"/>
    </location>
</feature>
<evidence type="ECO:0000256" key="4">
    <source>
        <dbReference type="SAM" id="Coils"/>
    </source>
</evidence>
<dbReference type="InterPro" id="IPR001680">
    <property type="entry name" value="WD40_rpt"/>
</dbReference>
<organism evidence="6 7">
    <name type="scientific">Chlorella sorokiniana</name>
    <name type="common">Freshwater green alga</name>
    <dbReference type="NCBI Taxonomy" id="3076"/>
    <lineage>
        <taxon>Eukaryota</taxon>
        <taxon>Viridiplantae</taxon>
        <taxon>Chlorophyta</taxon>
        <taxon>core chlorophytes</taxon>
        <taxon>Trebouxiophyceae</taxon>
        <taxon>Chlorellales</taxon>
        <taxon>Chlorellaceae</taxon>
        <taxon>Chlorella clade</taxon>
        <taxon>Chlorella</taxon>
    </lineage>
</organism>
<dbReference type="GO" id="GO:0016853">
    <property type="term" value="F:isomerase activity"/>
    <property type="evidence" value="ECO:0007669"/>
    <property type="project" value="UniProtKB-KW"/>
</dbReference>
<keyword evidence="3" id="KW-0539">Nucleus</keyword>
<name>A0A2P6U0E7_CHLSO</name>
<dbReference type="SUPFAM" id="SSF50978">
    <property type="entry name" value="WD40 repeat-like"/>
    <property type="match status" value="1"/>
</dbReference>
<feature type="compositionally biased region" description="Low complexity" evidence="5">
    <location>
        <begin position="1294"/>
        <end position="1304"/>
    </location>
</feature>
<dbReference type="Gene3D" id="2.130.10.10">
    <property type="entry name" value="YVTN repeat-like/Quinoprotein amine dehydrogenase"/>
    <property type="match status" value="1"/>
</dbReference>
<feature type="compositionally biased region" description="Gly residues" evidence="5">
    <location>
        <begin position="1520"/>
        <end position="1533"/>
    </location>
</feature>
<feature type="compositionally biased region" description="Gly residues" evidence="5">
    <location>
        <begin position="1826"/>
        <end position="1835"/>
    </location>
</feature>
<dbReference type="GO" id="GO:0006383">
    <property type="term" value="P:transcription by RNA polymerase III"/>
    <property type="evidence" value="ECO:0007669"/>
    <property type="project" value="TreeGrafter"/>
</dbReference>
<feature type="region of interest" description="Disordered" evidence="5">
    <location>
        <begin position="1513"/>
        <end position="1536"/>
    </location>
</feature>
<evidence type="ECO:0000256" key="3">
    <source>
        <dbReference type="ARBA" id="ARBA00023242"/>
    </source>
</evidence>
<dbReference type="EMBL" id="LHPG02000003">
    <property type="protein sequence ID" value="PRW59789.1"/>
    <property type="molecule type" value="Genomic_DNA"/>
</dbReference>
<dbReference type="InterPro" id="IPR015943">
    <property type="entry name" value="WD40/YVTN_repeat-like_dom_sf"/>
</dbReference>